<dbReference type="InterPro" id="IPR000878">
    <property type="entry name" value="4pyrrol_Mease"/>
</dbReference>
<keyword evidence="10" id="KW-0627">Porphyrin biosynthesis</keyword>
<evidence type="ECO:0000256" key="1">
    <source>
        <dbReference type="ARBA" id="ARBA00005010"/>
    </source>
</evidence>
<dbReference type="CDD" id="cd11642">
    <property type="entry name" value="SUMT"/>
    <property type="match status" value="1"/>
</dbReference>
<dbReference type="PROSITE" id="PS00840">
    <property type="entry name" value="SUMT_2"/>
    <property type="match status" value="1"/>
</dbReference>
<dbReference type="RefSeq" id="WP_119441825.1">
    <property type="nucleotide sequence ID" value="NZ_CP170494.1"/>
</dbReference>
<dbReference type="Pfam" id="PF13241">
    <property type="entry name" value="NAD_binding_7"/>
    <property type="match status" value="1"/>
</dbReference>
<keyword evidence="19" id="KW-1185">Reference proteome</keyword>
<dbReference type="SUPFAM" id="SSF53790">
    <property type="entry name" value="Tetrapyrrole methylase"/>
    <property type="match status" value="1"/>
</dbReference>
<dbReference type="NCBIfam" id="TIGR01469">
    <property type="entry name" value="cobA_cysG_Cterm"/>
    <property type="match status" value="1"/>
</dbReference>
<dbReference type="InterPro" id="IPR006366">
    <property type="entry name" value="CobA/CysG_C"/>
</dbReference>
<dbReference type="PANTHER" id="PTHR45790">
    <property type="entry name" value="SIROHEME SYNTHASE-RELATED"/>
    <property type="match status" value="1"/>
</dbReference>
<evidence type="ECO:0000256" key="10">
    <source>
        <dbReference type="ARBA" id="ARBA00023244"/>
    </source>
</evidence>
<evidence type="ECO:0000259" key="17">
    <source>
        <dbReference type="Pfam" id="PF14824"/>
    </source>
</evidence>
<evidence type="ECO:0000259" key="16">
    <source>
        <dbReference type="Pfam" id="PF10414"/>
    </source>
</evidence>
<keyword evidence="5 14" id="KW-0808">Transferase</keyword>
<comment type="pathway">
    <text evidence="12">Porphyrin-containing compound metabolism; siroheme biosynthesis; precorrin-2 from uroporphyrinogen III: step 1/1.</text>
</comment>
<keyword evidence="4 14" id="KW-0489">Methyltransferase</keyword>
<comment type="similarity">
    <text evidence="2 14">Belongs to the precorrin methyltransferase family.</text>
</comment>
<dbReference type="InterPro" id="IPR028281">
    <property type="entry name" value="Sirohaem_synthase_central"/>
</dbReference>
<dbReference type="InterPro" id="IPR006367">
    <property type="entry name" value="Sirohaem_synthase_N"/>
</dbReference>
<dbReference type="Pfam" id="PF10414">
    <property type="entry name" value="CysG_dimeriser"/>
    <property type="match status" value="1"/>
</dbReference>
<dbReference type="EMBL" id="NQOU01000002">
    <property type="protein sequence ID" value="RII83451.1"/>
    <property type="molecule type" value="Genomic_DNA"/>
</dbReference>
<evidence type="ECO:0000313" key="19">
    <source>
        <dbReference type="Proteomes" id="UP000266483"/>
    </source>
</evidence>
<feature type="domain" description="Sirohaem synthase dimerisation" evidence="16">
    <location>
        <begin position="153"/>
        <end position="210"/>
    </location>
</feature>
<evidence type="ECO:0000256" key="4">
    <source>
        <dbReference type="ARBA" id="ARBA00022603"/>
    </source>
</evidence>
<evidence type="ECO:0000256" key="6">
    <source>
        <dbReference type="ARBA" id="ARBA00022691"/>
    </source>
</evidence>
<keyword evidence="6" id="KW-0949">S-adenosyl-L-methionine</keyword>
<keyword evidence="3" id="KW-0169">Cobalamin biosynthesis</keyword>
<dbReference type="Gene3D" id="3.30.160.110">
    <property type="entry name" value="Siroheme synthase, domain 2"/>
    <property type="match status" value="1"/>
</dbReference>
<keyword evidence="8" id="KW-0520">NAD</keyword>
<evidence type="ECO:0000256" key="14">
    <source>
        <dbReference type="RuleBase" id="RU003960"/>
    </source>
</evidence>
<evidence type="ECO:0000256" key="9">
    <source>
        <dbReference type="ARBA" id="ARBA00023239"/>
    </source>
</evidence>
<keyword evidence="11" id="KW-0511">Multifunctional enzyme</keyword>
<comment type="caution">
    <text evidence="18">The sequence shown here is derived from an EMBL/GenBank/DDBJ whole genome shotgun (WGS) entry which is preliminary data.</text>
</comment>
<name>A0ABX9MY31_9BURK</name>
<evidence type="ECO:0000256" key="3">
    <source>
        <dbReference type="ARBA" id="ARBA00022573"/>
    </source>
</evidence>
<dbReference type="InterPro" id="IPR014776">
    <property type="entry name" value="4pyrrole_Mease_sub2"/>
</dbReference>
<dbReference type="Gene3D" id="3.30.950.10">
    <property type="entry name" value="Methyltransferase, Cobalt-precorrin-4 Transmethylase, Domain 2"/>
    <property type="match status" value="1"/>
</dbReference>
<dbReference type="Gene3D" id="3.40.50.720">
    <property type="entry name" value="NAD(P)-binding Rossmann-like Domain"/>
    <property type="match status" value="1"/>
</dbReference>
<dbReference type="InterPro" id="IPR050161">
    <property type="entry name" value="Siro_Cobalamin_biosynth"/>
</dbReference>
<proteinExistence type="inferred from homology"/>
<evidence type="ECO:0000256" key="13">
    <source>
        <dbReference type="ARBA" id="ARBA00047561"/>
    </source>
</evidence>
<comment type="catalytic activity">
    <reaction evidence="13">
        <text>precorrin-2 + NAD(+) = sirohydrochlorin + NADH + 2 H(+)</text>
        <dbReference type="Rhea" id="RHEA:15613"/>
        <dbReference type="ChEBI" id="CHEBI:15378"/>
        <dbReference type="ChEBI" id="CHEBI:57540"/>
        <dbReference type="ChEBI" id="CHEBI:57945"/>
        <dbReference type="ChEBI" id="CHEBI:58351"/>
        <dbReference type="ChEBI" id="CHEBI:58827"/>
        <dbReference type="EC" id="1.3.1.76"/>
    </reaction>
</comment>
<evidence type="ECO:0000256" key="5">
    <source>
        <dbReference type="ARBA" id="ARBA00022679"/>
    </source>
</evidence>
<dbReference type="InterPro" id="IPR003043">
    <property type="entry name" value="Uropor_MeTrfase_CS"/>
</dbReference>
<evidence type="ECO:0000256" key="8">
    <source>
        <dbReference type="ARBA" id="ARBA00023027"/>
    </source>
</evidence>
<evidence type="ECO:0000313" key="18">
    <source>
        <dbReference type="EMBL" id="RII83451.1"/>
    </source>
</evidence>
<dbReference type="InterPro" id="IPR035996">
    <property type="entry name" value="4pyrrol_Methylase_sf"/>
</dbReference>
<dbReference type="PIRSF" id="PIRSF036426">
    <property type="entry name" value="Sirohaem_synth"/>
    <property type="match status" value="1"/>
</dbReference>
<dbReference type="Gene3D" id="1.10.8.210">
    <property type="entry name" value="Sirohaem synthase, dimerisation domain"/>
    <property type="match status" value="1"/>
</dbReference>
<evidence type="ECO:0000256" key="12">
    <source>
        <dbReference type="ARBA" id="ARBA00025705"/>
    </source>
</evidence>
<dbReference type="Pfam" id="PF00590">
    <property type="entry name" value="TP_methylase"/>
    <property type="match status" value="1"/>
</dbReference>
<dbReference type="SUPFAM" id="SSF75615">
    <property type="entry name" value="Siroheme synthase middle domains-like"/>
    <property type="match status" value="1"/>
</dbReference>
<dbReference type="InterPro" id="IPR036291">
    <property type="entry name" value="NAD(P)-bd_dom_sf"/>
</dbReference>
<feature type="domain" description="Tetrapyrrole methylase" evidence="15">
    <location>
        <begin position="221"/>
        <end position="431"/>
    </location>
</feature>
<dbReference type="InterPro" id="IPR014777">
    <property type="entry name" value="4pyrrole_Mease_sub1"/>
</dbReference>
<dbReference type="NCBIfam" id="NF004790">
    <property type="entry name" value="PRK06136.1"/>
    <property type="match status" value="1"/>
</dbReference>
<dbReference type="InterPro" id="IPR012409">
    <property type="entry name" value="Sirohaem_synth"/>
</dbReference>
<organism evidence="18 19">
    <name type="scientific">Neopusillimonas maritima</name>
    <dbReference type="NCBI Taxonomy" id="2026239"/>
    <lineage>
        <taxon>Bacteria</taxon>
        <taxon>Pseudomonadati</taxon>
        <taxon>Pseudomonadota</taxon>
        <taxon>Betaproteobacteria</taxon>
        <taxon>Burkholderiales</taxon>
        <taxon>Alcaligenaceae</taxon>
        <taxon>Neopusillimonas</taxon>
    </lineage>
</organism>
<dbReference type="Proteomes" id="UP000266483">
    <property type="component" value="Unassembled WGS sequence"/>
</dbReference>
<dbReference type="SUPFAM" id="SSF51735">
    <property type="entry name" value="NAD(P)-binding Rossmann-fold domains"/>
    <property type="match status" value="1"/>
</dbReference>
<dbReference type="InterPro" id="IPR037115">
    <property type="entry name" value="Sirohaem_synt_dimer_dom_sf"/>
</dbReference>
<dbReference type="InterPro" id="IPR019478">
    <property type="entry name" value="Sirohaem_synthase_dimer_dom"/>
</dbReference>
<evidence type="ECO:0000256" key="11">
    <source>
        <dbReference type="ARBA" id="ARBA00023268"/>
    </source>
</evidence>
<dbReference type="NCBIfam" id="NF007922">
    <property type="entry name" value="PRK10637.1"/>
    <property type="match status" value="1"/>
</dbReference>
<reference evidence="18 19" key="1">
    <citation type="submission" date="2017-08" db="EMBL/GenBank/DDBJ databases">
        <title>Pusillimonas indicus sp. nov., a member of the family Alcaligenaceae isolated from surface seawater.</title>
        <authorList>
            <person name="Li J."/>
        </authorList>
    </citation>
    <scope>NUCLEOTIDE SEQUENCE [LARGE SCALE GENOMIC DNA]</scope>
    <source>
        <strain evidence="18 19">17-4A</strain>
    </source>
</reference>
<dbReference type="Pfam" id="PF14824">
    <property type="entry name" value="Sirohm_synth_M"/>
    <property type="match status" value="1"/>
</dbReference>
<dbReference type="PANTHER" id="PTHR45790:SF1">
    <property type="entry name" value="SIROHEME SYNTHASE"/>
    <property type="match status" value="1"/>
</dbReference>
<evidence type="ECO:0000256" key="2">
    <source>
        <dbReference type="ARBA" id="ARBA00005879"/>
    </source>
</evidence>
<gene>
    <name evidence="18" type="primary">cobA</name>
    <name evidence="18" type="ORF">CJO09_07600</name>
</gene>
<dbReference type="Gene3D" id="3.40.1010.10">
    <property type="entry name" value="Cobalt-precorrin-4 Transmethylase, Domain 1"/>
    <property type="match status" value="1"/>
</dbReference>
<accession>A0ABX9MY31</accession>
<comment type="pathway">
    <text evidence="1">Porphyrin-containing compound metabolism; siroheme biosynthesis; sirohydrochlorin from precorrin-2: step 1/1.</text>
</comment>
<protein>
    <submittedName>
        <fullName evidence="18">Uroporphyrinogen-III C-methyltransferase</fullName>
    </submittedName>
</protein>
<evidence type="ECO:0000259" key="15">
    <source>
        <dbReference type="Pfam" id="PF00590"/>
    </source>
</evidence>
<feature type="domain" description="Siroheme synthase central" evidence="17">
    <location>
        <begin position="122"/>
        <end position="147"/>
    </location>
</feature>
<evidence type="ECO:0000256" key="7">
    <source>
        <dbReference type="ARBA" id="ARBA00023002"/>
    </source>
</evidence>
<dbReference type="NCBIfam" id="TIGR01470">
    <property type="entry name" value="cysG_Nterm"/>
    <property type="match status" value="1"/>
</dbReference>
<sequence>MSDNPKLFPVFMNLAGKKVLVVGAGEVAARKIRLLLGTDAEIHIGAIHFSETVLALTQTTFTLHHGPYQTEWLNDAWLVIAATQDRELNERIAREAEQQRIPVNVVDTRELCAFQVPAMVERGDLRVAISSGGHAPVIARRIRERIETLLDPSLGTLMAMTERYRPAIRRARPSLPQRRQFYNWLLDGPVSHELRSGNLAQAEFMLLSALKQAEESAQGLVTLVGAGPGDPGLLTLNAQRALNEADVILHDRLVGADVLALARRDAQCISVGKKAGENQNATQDRIHTLMKHYAEQGLHVVRLKGGDPFIFGRGGEELQFLREHGIAYRVVPGLTAALAGAAYAGIPLTHRDHAQSVRLLTAHRRPGHDIENWPALTQPGQTLVFYMGVKQIAALQTQLLHHGQSPDTAVAFIENATMKTQRVIHARVANMAEQAGEYNLQSPALIVVGDVVALGKDLAWFKSVMNQDTNAPYASPSTPEHPLHAPLHRTASLQPEHTSAKLN</sequence>
<keyword evidence="9" id="KW-0456">Lyase</keyword>
<keyword evidence="7" id="KW-0560">Oxidoreductase</keyword>